<dbReference type="RefSeq" id="WP_381219262.1">
    <property type="nucleotide sequence ID" value="NZ_JBHSPC010000137.1"/>
</dbReference>
<evidence type="ECO:0000313" key="2">
    <source>
        <dbReference type="EMBL" id="MFC5674968.1"/>
    </source>
</evidence>
<evidence type="ECO:0000256" key="1">
    <source>
        <dbReference type="SAM" id="MobiDB-lite"/>
    </source>
</evidence>
<protein>
    <recommendedName>
        <fullName evidence="4">Transposase</fullName>
    </recommendedName>
</protein>
<keyword evidence="3" id="KW-1185">Reference proteome</keyword>
<proteinExistence type="predicted"/>
<feature type="region of interest" description="Disordered" evidence="1">
    <location>
        <begin position="101"/>
        <end position="123"/>
    </location>
</feature>
<dbReference type="EMBL" id="JBHSPC010000137">
    <property type="protein sequence ID" value="MFC5674968.1"/>
    <property type="molecule type" value="Genomic_DNA"/>
</dbReference>
<dbReference type="Proteomes" id="UP001596183">
    <property type="component" value="Unassembled WGS sequence"/>
</dbReference>
<accession>A0ABW0XWW5</accession>
<gene>
    <name evidence="2" type="ORF">ACFP2V_34410</name>
</gene>
<comment type="caution">
    <text evidence="2">The sequence shown here is derived from an EMBL/GenBank/DDBJ whole genome shotgun (WGS) entry which is preliminary data.</text>
</comment>
<sequence length="123" mass="14040">MRRRLGCGRTPAACLDHRCRHQWPTTADPHLFVHFRAATATAHVGHRWINLQLGPRLTTHAPRNDRFLYEALATDGDAKRLGDRFGLNTRATQRCTKSLEHPGLRHQRPGTRHPAPLFTGVRR</sequence>
<name>A0ABW0XWW5_9ACTN</name>
<organism evidence="2 3">
    <name type="scientific">Streptomyces incanus</name>
    <dbReference type="NCBI Taxonomy" id="887453"/>
    <lineage>
        <taxon>Bacteria</taxon>
        <taxon>Bacillati</taxon>
        <taxon>Actinomycetota</taxon>
        <taxon>Actinomycetes</taxon>
        <taxon>Kitasatosporales</taxon>
        <taxon>Streptomycetaceae</taxon>
        <taxon>Streptomyces</taxon>
    </lineage>
</organism>
<reference evidence="3" key="1">
    <citation type="journal article" date="2019" name="Int. J. Syst. Evol. Microbiol.">
        <title>The Global Catalogue of Microorganisms (GCM) 10K type strain sequencing project: providing services to taxonomists for standard genome sequencing and annotation.</title>
        <authorList>
            <consortium name="The Broad Institute Genomics Platform"/>
            <consortium name="The Broad Institute Genome Sequencing Center for Infectious Disease"/>
            <person name="Wu L."/>
            <person name="Ma J."/>
        </authorList>
    </citation>
    <scope>NUCLEOTIDE SEQUENCE [LARGE SCALE GENOMIC DNA]</scope>
    <source>
        <strain evidence="3">JCM 13852</strain>
    </source>
</reference>
<evidence type="ECO:0008006" key="4">
    <source>
        <dbReference type="Google" id="ProtNLM"/>
    </source>
</evidence>
<evidence type="ECO:0000313" key="3">
    <source>
        <dbReference type="Proteomes" id="UP001596183"/>
    </source>
</evidence>